<accession>A0A2H0KFM9</accession>
<evidence type="ECO:0000256" key="7">
    <source>
        <dbReference type="ARBA" id="ARBA00023136"/>
    </source>
</evidence>
<reference evidence="9 10" key="1">
    <citation type="submission" date="2017-09" db="EMBL/GenBank/DDBJ databases">
        <title>Depth-based differentiation of microbial function through sediment-hosted aquifers and enrichment of novel symbionts in the deep terrestrial subsurface.</title>
        <authorList>
            <person name="Probst A.J."/>
            <person name="Ladd B."/>
            <person name="Jarett J.K."/>
            <person name="Geller-Mcgrath D.E."/>
            <person name="Sieber C.M."/>
            <person name="Emerson J.B."/>
            <person name="Anantharaman K."/>
            <person name="Thomas B.C."/>
            <person name="Malmstrom R."/>
            <person name="Stieglmeier M."/>
            <person name="Klingl A."/>
            <person name="Woyke T."/>
            <person name="Ryan C.M."/>
            <person name="Banfield J.F."/>
        </authorList>
    </citation>
    <scope>NUCLEOTIDE SEQUENCE [LARGE SCALE GENOMIC DNA]</scope>
    <source>
        <strain evidence="9">CG11_big_fil_rev_8_21_14_0_20_40_12</strain>
    </source>
</reference>
<evidence type="ECO:0000256" key="3">
    <source>
        <dbReference type="ARBA" id="ARBA00022448"/>
    </source>
</evidence>
<feature type="transmembrane region" description="Helical" evidence="8">
    <location>
        <begin position="274"/>
        <end position="293"/>
    </location>
</feature>
<feature type="transmembrane region" description="Helical" evidence="8">
    <location>
        <begin position="193"/>
        <end position="225"/>
    </location>
</feature>
<keyword evidence="4" id="KW-1003">Cell membrane</keyword>
<comment type="caution">
    <text evidence="9">The sequence shown here is derived from an EMBL/GenBank/DDBJ whole genome shotgun (WGS) entry which is preliminary data.</text>
</comment>
<keyword evidence="5 8" id="KW-0812">Transmembrane</keyword>
<evidence type="ECO:0000256" key="6">
    <source>
        <dbReference type="ARBA" id="ARBA00022989"/>
    </source>
</evidence>
<feature type="transmembrane region" description="Helical" evidence="8">
    <location>
        <begin position="61"/>
        <end position="82"/>
    </location>
</feature>
<name>A0A2H0KFM9_9BACT</name>
<feature type="transmembrane region" description="Helical" evidence="8">
    <location>
        <begin position="299"/>
        <end position="320"/>
    </location>
</feature>
<evidence type="ECO:0000256" key="4">
    <source>
        <dbReference type="ARBA" id="ARBA00022475"/>
    </source>
</evidence>
<evidence type="ECO:0000313" key="9">
    <source>
        <dbReference type="EMBL" id="PIQ70060.1"/>
    </source>
</evidence>
<evidence type="ECO:0000256" key="5">
    <source>
        <dbReference type="ARBA" id="ARBA00022692"/>
    </source>
</evidence>
<dbReference type="Proteomes" id="UP000231371">
    <property type="component" value="Unassembled WGS sequence"/>
</dbReference>
<evidence type="ECO:0008006" key="11">
    <source>
        <dbReference type="Google" id="ProtNLM"/>
    </source>
</evidence>
<feature type="transmembrane region" description="Helical" evidence="8">
    <location>
        <begin position="7"/>
        <end position="25"/>
    </location>
</feature>
<dbReference type="GO" id="GO:0005886">
    <property type="term" value="C:plasma membrane"/>
    <property type="evidence" value="ECO:0007669"/>
    <property type="project" value="UniProtKB-SubCell"/>
</dbReference>
<keyword evidence="6 8" id="KW-1133">Transmembrane helix</keyword>
<dbReference type="GO" id="GO:0055085">
    <property type="term" value="P:transmembrane transport"/>
    <property type="evidence" value="ECO:0007669"/>
    <property type="project" value="TreeGrafter"/>
</dbReference>
<feature type="transmembrane region" description="Helical" evidence="8">
    <location>
        <begin position="237"/>
        <end position="262"/>
    </location>
</feature>
<organism evidence="9 10">
    <name type="scientific">Candidatus Shapirobacteria bacterium CG11_big_fil_rev_8_21_14_0_20_40_12</name>
    <dbReference type="NCBI Taxonomy" id="1974889"/>
    <lineage>
        <taxon>Bacteria</taxon>
        <taxon>Candidatus Shapironibacteriota</taxon>
    </lineage>
</organism>
<gene>
    <name evidence="9" type="ORF">COV89_02570</name>
</gene>
<sequence>MARKIEISHRTIIFIAVFGVFLWLLFQIRQIILALFVAVILMSSLNPSIERLEKKKIPRWLAITLIYLLVFLFLCFAVGGLIPPLLEQTSNLINRIPEFFRQFSFLGIDEKIIAGQLSGLTLVPANIFKFVAGIFSNIVGIFALGIITFYLLLERKSLDRYLTVLFGGDKEKQIEKVIDRIENRLGNWVRGQFFLMVIVGVLNYIGFRIIGISFALPLAILAFLFEIIPNIGPTAAAFPAILIGLTVSPYHALATAGWCFLVQQVENSILVPRIMKQVAGVNPLVSILSLAVGFKIAGIGGAILAIPTFIVLEMVVGIIYSSKKNG</sequence>
<dbReference type="AlphaFoldDB" id="A0A2H0KFM9"/>
<feature type="transmembrane region" description="Helical" evidence="8">
    <location>
        <begin position="127"/>
        <end position="153"/>
    </location>
</feature>
<feature type="transmembrane region" description="Helical" evidence="8">
    <location>
        <begin position="31"/>
        <end position="49"/>
    </location>
</feature>
<dbReference type="EMBL" id="PCVI01000041">
    <property type="protein sequence ID" value="PIQ70060.1"/>
    <property type="molecule type" value="Genomic_DNA"/>
</dbReference>
<evidence type="ECO:0000256" key="2">
    <source>
        <dbReference type="ARBA" id="ARBA00009773"/>
    </source>
</evidence>
<keyword evidence="7 8" id="KW-0472">Membrane</keyword>
<evidence type="ECO:0000313" key="10">
    <source>
        <dbReference type="Proteomes" id="UP000231371"/>
    </source>
</evidence>
<proteinExistence type="inferred from homology"/>
<comment type="similarity">
    <text evidence="2">Belongs to the autoinducer-2 exporter (AI-2E) (TC 2.A.86) family.</text>
</comment>
<dbReference type="Pfam" id="PF01594">
    <property type="entry name" value="AI-2E_transport"/>
    <property type="match status" value="1"/>
</dbReference>
<dbReference type="InterPro" id="IPR002549">
    <property type="entry name" value="AI-2E-like"/>
</dbReference>
<evidence type="ECO:0000256" key="8">
    <source>
        <dbReference type="SAM" id="Phobius"/>
    </source>
</evidence>
<dbReference type="PANTHER" id="PTHR21716">
    <property type="entry name" value="TRANSMEMBRANE PROTEIN"/>
    <property type="match status" value="1"/>
</dbReference>
<comment type="subcellular location">
    <subcellularLocation>
        <location evidence="1">Cell membrane</location>
        <topology evidence="1">Multi-pass membrane protein</topology>
    </subcellularLocation>
</comment>
<protein>
    <recommendedName>
        <fullName evidence="11">AI-2E family transporter</fullName>
    </recommendedName>
</protein>
<keyword evidence="3" id="KW-0813">Transport</keyword>
<dbReference type="PANTHER" id="PTHR21716:SF53">
    <property type="entry name" value="PERMEASE PERM-RELATED"/>
    <property type="match status" value="1"/>
</dbReference>
<evidence type="ECO:0000256" key="1">
    <source>
        <dbReference type="ARBA" id="ARBA00004651"/>
    </source>
</evidence>